<gene>
    <name evidence="1" type="ORF">POCTA_138.1.T0050285</name>
</gene>
<dbReference type="EMBL" id="CAJJDP010000004">
    <property type="protein sequence ID" value="CAD8134149.1"/>
    <property type="molecule type" value="Genomic_DNA"/>
</dbReference>
<keyword evidence="2" id="KW-1185">Reference proteome</keyword>
<comment type="caution">
    <text evidence="1">The sequence shown here is derived from an EMBL/GenBank/DDBJ whole genome shotgun (WGS) entry which is preliminary data.</text>
</comment>
<proteinExistence type="predicted"/>
<sequence>MQYYKSLSSSITKEQKFGELVQSIKCTKDNLCDEQSQKFYSLINESIQIQYELIQNSEASKLSNIQLLKISNFQFIKCHECYFCIIFNLSNDTLQSRLKNEIMKYSFQTYFFDFSLENVNEHDINAEFEAFDNCTNQNFRECRVMIFSKDFDQKIIDKVNIFPYIYFCGNPTKVNETYLENLQLHQIFFTLDLQYKRILQLLPTGLSMLNQQIYTNIKVTGLIEDINEQSYYIKHPSLKFEKSQYNIMLSCSIPYMNVDEYMYIPLSLAIQKIEISDIIQKNENLQPAKEINNEVYDYVYKFKILNQIDDQIKLSELEFSIILQDQFFSVDQLMFRNQIRQIQEFQRENEFNEGELYEIEKILEDLCKCDKPSFQKLITYYQMKQSMLYRMKINSFIFQL</sequence>
<name>A0A8S1S533_PAROT</name>
<protein>
    <submittedName>
        <fullName evidence="1">Uncharacterized protein</fullName>
    </submittedName>
</protein>
<organism evidence="1 2">
    <name type="scientific">Paramecium octaurelia</name>
    <dbReference type="NCBI Taxonomy" id="43137"/>
    <lineage>
        <taxon>Eukaryota</taxon>
        <taxon>Sar</taxon>
        <taxon>Alveolata</taxon>
        <taxon>Ciliophora</taxon>
        <taxon>Intramacronucleata</taxon>
        <taxon>Oligohymenophorea</taxon>
        <taxon>Peniculida</taxon>
        <taxon>Parameciidae</taxon>
        <taxon>Paramecium</taxon>
    </lineage>
</organism>
<evidence type="ECO:0000313" key="2">
    <source>
        <dbReference type="Proteomes" id="UP000683925"/>
    </source>
</evidence>
<dbReference type="OMA" id="IKCHECY"/>
<dbReference type="Proteomes" id="UP000683925">
    <property type="component" value="Unassembled WGS sequence"/>
</dbReference>
<accession>A0A8S1S533</accession>
<evidence type="ECO:0000313" key="1">
    <source>
        <dbReference type="EMBL" id="CAD8134149.1"/>
    </source>
</evidence>
<dbReference type="OrthoDB" id="296009at2759"/>
<reference evidence="1" key="1">
    <citation type="submission" date="2021-01" db="EMBL/GenBank/DDBJ databases">
        <authorList>
            <consortium name="Genoscope - CEA"/>
            <person name="William W."/>
        </authorList>
    </citation>
    <scope>NUCLEOTIDE SEQUENCE</scope>
</reference>
<dbReference type="AlphaFoldDB" id="A0A8S1S533"/>